<dbReference type="Gene3D" id="2.60.120.10">
    <property type="entry name" value="Jelly Rolls"/>
    <property type="match status" value="2"/>
</dbReference>
<organism evidence="2 3">
    <name type="scientific">Candidatus Uhrbacteria bacterium GW2011_GWF2_39_13</name>
    <dbReference type="NCBI Taxonomy" id="1618995"/>
    <lineage>
        <taxon>Bacteria</taxon>
        <taxon>Candidatus Uhriibacteriota</taxon>
    </lineage>
</organism>
<dbReference type="PANTHER" id="PTHR39193:SF1">
    <property type="entry name" value="5-DEOXY-GLUCURONATE ISOMERASE"/>
    <property type="match status" value="1"/>
</dbReference>
<dbReference type="SUPFAM" id="SSF51182">
    <property type="entry name" value="RmlC-like cupins"/>
    <property type="match status" value="1"/>
</dbReference>
<dbReference type="AlphaFoldDB" id="A0A0G0QSY8"/>
<evidence type="ECO:0000313" key="3">
    <source>
        <dbReference type="Proteomes" id="UP000033935"/>
    </source>
</evidence>
<dbReference type="GO" id="GO:0008880">
    <property type="term" value="F:glucuronate isomerase activity"/>
    <property type="evidence" value="ECO:0007669"/>
    <property type="project" value="InterPro"/>
</dbReference>
<dbReference type="PANTHER" id="PTHR39193">
    <property type="entry name" value="5-DEOXY-GLUCURONATE ISOMERASE"/>
    <property type="match status" value="1"/>
</dbReference>
<keyword evidence="1" id="KW-0413">Isomerase</keyword>
<comment type="caution">
    <text evidence="2">The sequence shown here is derived from an EMBL/GenBank/DDBJ whole genome shotgun (WGS) entry which is preliminary data.</text>
</comment>
<protein>
    <submittedName>
        <fullName evidence="2">Myo-inositol catabolism IolB domain-containing protein</fullName>
    </submittedName>
</protein>
<reference evidence="2 3" key="1">
    <citation type="journal article" date="2015" name="Nature">
        <title>rRNA introns, odd ribosomes, and small enigmatic genomes across a large radiation of phyla.</title>
        <authorList>
            <person name="Brown C.T."/>
            <person name="Hug L.A."/>
            <person name="Thomas B.C."/>
            <person name="Sharon I."/>
            <person name="Castelle C.J."/>
            <person name="Singh A."/>
            <person name="Wilkins M.J."/>
            <person name="Williams K.H."/>
            <person name="Banfield J.F."/>
        </authorList>
    </citation>
    <scope>NUCLEOTIDE SEQUENCE [LARGE SCALE GENOMIC DNA]</scope>
</reference>
<accession>A0A0G0QSY8</accession>
<proteinExistence type="predicted"/>
<dbReference type="Proteomes" id="UP000033935">
    <property type="component" value="Unassembled WGS sequence"/>
</dbReference>
<dbReference type="InterPro" id="IPR024203">
    <property type="entry name" value="Deoxy-glucuronate_isom_IolB"/>
</dbReference>
<dbReference type="GO" id="GO:0019310">
    <property type="term" value="P:inositol catabolic process"/>
    <property type="evidence" value="ECO:0007669"/>
    <property type="project" value="InterPro"/>
</dbReference>
<gene>
    <name evidence="2" type="ORF">UT30_C0004G0025</name>
</gene>
<dbReference type="NCBIfam" id="TIGR04378">
    <property type="entry name" value="myo_inos_iolB"/>
    <property type="match status" value="1"/>
</dbReference>
<dbReference type="InterPro" id="IPR014710">
    <property type="entry name" value="RmlC-like_jellyroll"/>
</dbReference>
<evidence type="ECO:0000256" key="1">
    <source>
        <dbReference type="ARBA" id="ARBA00023235"/>
    </source>
</evidence>
<dbReference type="Pfam" id="PF04962">
    <property type="entry name" value="KduI"/>
    <property type="match status" value="1"/>
</dbReference>
<dbReference type="InterPro" id="IPR021120">
    <property type="entry name" value="KduI/IolB_isomerase"/>
</dbReference>
<dbReference type="InterPro" id="IPR011051">
    <property type="entry name" value="RmlC_Cupin_sf"/>
</dbReference>
<dbReference type="PIRSF" id="PIRSF036628">
    <property type="entry name" value="IolB"/>
    <property type="match status" value="1"/>
</dbReference>
<sequence>MIYLKHYNKKNGFAKISNIGDADIQLTEFGIINLQKDKEYSSDTGKFETALIVLGGNCEIYGKKFKFSITDGRKNVFYGKPYTVYIPAGMTYTIKAATDLEIAWTASPSTLKSEPYMISPSQVKEVHIGKENYQRDAYLILTDELPAEHLFIGEAFVPSGNHASYPPHRHDFDNLPLEVDMEEIYFFRFNPEQGYGIQKIYTDDKSIDVTCTVKQNDTTLIPRGYHPVINAPGYTMYYLWIMAGQNHRKFLSVIDPEHKWIAAK</sequence>
<name>A0A0G0QSY8_9BACT</name>
<dbReference type="EMBL" id="LBWG01000004">
    <property type="protein sequence ID" value="KKR04712.1"/>
    <property type="molecule type" value="Genomic_DNA"/>
</dbReference>
<evidence type="ECO:0000313" key="2">
    <source>
        <dbReference type="EMBL" id="KKR04712.1"/>
    </source>
</evidence>